<feature type="region of interest" description="Disordered" evidence="1">
    <location>
        <begin position="313"/>
        <end position="336"/>
    </location>
</feature>
<gene>
    <name evidence="2" type="ORF">V6N12_038949</name>
</gene>
<dbReference type="EMBL" id="JBBPBM010000020">
    <property type="protein sequence ID" value="KAK8550229.1"/>
    <property type="molecule type" value="Genomic_DNA"/>
</dbReference>
<name>A0ABR2DZ73_9ROSI</name>
<accession>A0ABR2DZ73</accession>
<comment type="caution">
    <text evidence="2">The sequence shown here is derived from an EMBL/GenBank/DDBJ whole genome shotgun (WGS) entry which is preliminary data.</text>
</comment>
<proteinExistence type="predicted"/>
<reference evidence="2 3" key="1">
    <citation type="journal article" date="2024" name="G3 (Bethesda)">
        <title>Genome assembly of Hibiscus sabdariffa L. provides insights into metabolisms of medicinal natural products.</title>
        <authorList>
            <person name="Kim T."/>
        </authorList>
    </citation>
    <scope>NUCLEOTIDE SEQUENCE [LARGE SCALE GENOMIC DNA]</scope>
    <source>
        <strain evidence="2">TK-2024</strain>
        <tissue evidence="2">Old leaves</tissue>
    </source>
</reference>
<evidence type="ECO:0000313" key="2">
    <source>
        <dbReference type="EMBL" id="KAK8550229.1"/>
    </source>
</evidence>
<dbReference type="Proteomes" id="UP001472677">
    <property type="component" value="Unassembled WGS sequence"/>
</dbReference>
<evidence type="ECO:0008006" key="4">
    <source>
        <dbReference type="Google" id="ProtNLM"/>
    </source>
</evidence>
<evidence type="ECO:0000256" key="1">
    <source>
        <dbReference type="SAM" id="MobiDB-lite"/>
    </source>
</evidence>
<dbReference type="PANTHER" id="PTHR35021:SF7">
    <property type="entry name" value="PROTEIN FB17, PUTATIVE-RELATED"/>
    <property type="match status" value="1"/>
</dbReference>
<evidence type="ECO:0000313" key="3">
    <source>
        <dbReference type="Proteomes" id="UP001472677"/>
    </source>
</evidence>
<dbReference type="PANTHER" id="PTHR35021">
    <property type="match status" value="1"/>
</dbReference>
<feature type="region of interest" description="Disordered" evidence="1">
    <location>
        <begin position="1"/>
        <end position="61"/>
    </location>
</feature>
<sequence length="336" mass="37439">MPQFGVDNETDEISSSGIKGEPLESLNDVQIAGADSNTEIGGCKSEPSPAERQRKRKRYERSKGYMEKIKKTCEKIAEIEEALLEERDGTFNIIENIERHRRKEIKATGLHILGTNPESVDKFSSRELAASYPISNGCTNGADLLARLELEELSKVDLSQFAGLGGEPIQIGKYKFPPSLHQTVKKIIEWRDAIKDALRMNLKVDFAMEHLRKVARAYIGLMERRKLDDMASGIPSLEGQFSAGKAEHCKISEMSKIYMDAAEEFTGKAVSWVYVEQSCGFGLKPRQKANVLSAREMIGCHWFRPQGGYYRAPSSLEDGDGDDDDDDGGYDYAPAA</sequence>
<protein>
    <recommendedName>
        <fullName evidence="4">BZIP domain-containing protein</fullName>
    </recommendedName>
</protein>
<keyword evidence="3" id="KW-1185">Reference proteome</keyword>
<feature type="compositionally biased region" description="Acidic residues" evidence="1">
    <location>
        <begin position="317"/>
        <end position="329"/>
    </location>
</feature>
<organism evidence="2 3">
    <name type="scientific">Hibiscus sabdariffa</name>
    <name type="common">roselle</name>
    <dbReference type="NCBI Taxonomy" id="183260"/>
    <lineage>
        <taxon>Eukaryota</taxon>
        <taxon>Viridiplantae</taxon>
        <taxon>Streptophyta</taxon>
        <taxon>Embryophyta</taxon>
        <taxon>Tracheophyta</taxon>
        <taxon>Spermatophyta</taxon>
        <taxon>Magnoliopsida</taxon>
        <taxon>eudicotyledons</taxon>
        <taxon>Gunneridae</taxon>
        <taxon>Pentapetalae</taxon>
        <taxon>rosids</taxon>
        <taxon>malvids</taxon>
        <taxon>Malvales</taxon>
        <taxon>Malvaceae</taxon>
        <taxon>Malvoideae</taxon>
        <taxon>Hibiscus</taxon>
    </lineage>
</organism>